<dbReference type="VEuPathDB" id="VectorBase:AMEC007320"/>
<sequence>MKSLTERFYSLEAPIFTQLVVVVVLLLLHHTVPLADWICCEHDQMLTVSRDMQLVYVTALGLFGTYEQHAPLPAVEFRELSTVSKFPCQFSPTQTLYANGILRKEKK</sequence>
<reference evidence="1" key="2">
    <citation type="submission" date="2020-05" db="UniProtKB">
        <authorList>
            <consortium name="EnsemblMetazoa"/>
        </authorList>
    </citation>
    <scope>IDENTIFICATION</scope>
    <source>
        <strain evidence="1">CM1001059</strain>
    </source>
</reference>
<reference evidence="2" key="1">
    <citation type="submission" date="2014-01" db="EMBL/GenBank/DDBJ databases">
        <title>The Genome Sequence of Anopheles melas CM1001059_A (V2).</title>
        <authorList>
            <consortium name="The Broad Institute Genomics Platform"/>
            <person name="Neafsey D.E."/>
            <person name="Besansky N."/>
            <person name="Howell P."/>
            <person name="Walton C."/>
            <person name="Young S.K."/>
            <person name="Zeng Q."/>
            <person name="Gargeya S."/>
            <person name="Fitzgerald M."/>
            <person name="Haas B."/>
            <person name="Abouelleil A."/>
            <person name="Allen A.W."/>
            <person name="Alvarado L."/>
            <person name="Arachchi H.M."/>
            <person name="Berlin A.M."/>
            <person name="Chapman S.B."/>
            <person name="Gainer-Dewar J."/>
            <person name="Goldberg J."/>
            <person name="Griggs A."/>
            <person name="Gujja S."/>
            <person name="Hansen M."/>
            <person name="Howarth C."/>
            <person name="Imamovic A."/>
            <person name="Ireland A."/>
            <person name="Larimer J."/>
            <person name="McCowan C."/>
            <person name="Murphy C."/>
            <person name="Pearson M."/>
            <person name="Poon T.W."/>
            <person name="Priest M."/>
            <person name="Roberts A."/>
            <person name="Saif S."/>
            <person name="Shea T."/>
            <person name="Sisk P."/>
            <person name="Sykes S."/>
            <person name="Wortman J."/>
            <person name="Nusbaum C."/>
            <person name="Birren B."/>
        </authorList>
    </citation>
    <scope>NUCLEOTIDE SEQUENCE [LARGE SCALE GENOMIC DNA]</scope>
    <source>
        <strain evidence="2">CM1001059</strain>
    </source>
</reference>
<keyword evidence="2" id="KW-1185">Reference proteome</keyword>
<organism evidence="1 2">
    <name type="scientific">Anopheles melas</name>
    <dbReference type="NCBI Taxonomy" id="34690"/>
    <lineage>
        <taxon>Eukaryota</taxon>
        <taxon>Metazoa</taxon>
        <taxon>Ecdysozoa</taxon>
        <taxon>Arthropoda</taxon>
        <taxon>Hexapoda</taxon>
        <taxon>Insecta</taxon>
        <taxon>Pterygota</taxon>
        <taxon>Neoptera</taxon>
        <taxon>Endopterygota</taxon>
        <taxon>Diptera</taxon>
        <taxon>Nematocera</taxon>
        <taxon>Culicoidea</taxon>
        <taxon>Culicidae</taxon>
        <taxon>Anophelinae</taxon>
        <taxon>Anopheles</taxon>
    </lineage>
</organism>
<dbReference type="AlphaFoldDB" id="A0A182TS39"/>
<protein>
    <submittedName>
        <fullName evidence="1">Uncharacterized protein</fullName>
    </submittedName>
</protein>
<name>A0A182TS39_9DIPT</name>
<evidence type="ECO:0000313" key="2">
    <source>
        <dbReference type="Proteomes" id="UP000075902"/>
    </source>
</evidence>
<accession>A0A182TS39</accession>
<dbReference type="Proteomes" id="UP000075902">
    <property type="component" value="Unassembled WGS sequence"/>
</dbReference>
<proteinExistence type="predicted"/>
<dbReference type="EnsemblMetazoa" id="AMEC007320-RA">
    <property type="protein sequence ID" value="AMEC007320-PA"/>
    <property type="gene ID" value="AMEC007320"/>
</dbReference>
<evidence type="ECO:0000313" key="1">
    <source>
        <dbReference type="EnsemblMetazoa" id="AMEC007320-PA"/>
    </source>
</evidence>